<comment type="caution">
    <text evidence="1">The sequence shown here is derived from an EMBL/GenBank/DDBJ whole genome shotgun (WGS) entry which is preliminary data.</text>
</comment>
<reference evidence="1 2" key="1">
    <citation type="submission" date="2019-03" db="EMBL/GenBank/DDBJ databases">
        <title>Dyadobacter AR-3-6 sp. nov., isolated from arctic soil.</title>
        <authorList>
            <person name="Chaudhary D.K."/>
        </authorList>
    </citation>
    <scope>NUCLEOTIDE SEQUENCE [LARGE SCALE GENOMIC DNA]</scope>
    <source>
        <strain evidence="1 2">AR-3-6</strain>
    </source>
</reference>
<organism evidence="1 2">
    <name type="scientific">Dyadobacter psychrotolerans</name>
    <dbReference type="NCBI Taxonomy" id="2541721"/>
    <lineage>
        <taxon>Bacteria</taxon>
        <taxon>Pseudomonadati</taxon>
        <taxon>Bacteroidota</taxon>
        <taxon>Cytophagia</taxon>
        <taxon>Cytophagales</taxon>
        <taxon>Spirosomataceae</taxon>
        <taxon>Dyadobacter</taxon>
    </lineage>
</organism>
<protein>
    <submittedName>
        <fullName evidence="1">Uncharacterized protein</fullName>
    </submittedName>
</protein>
<gene>
    <name evidence="1" type="ORF">E0F88_30390</name>
</gene>
<sequence>MKENYDLMLIALNAASLNVDNLLTATEITGKVNLLDSPHRSIEILNQTMALRDCCLRLRELLTVVSGRVLEWDLPKKEVILFSAKHFKQYRTQYLNHMEYLGNEVINTYFFTPYLVNIKLEDHLIEITNLCNQLAIDHLNEK</sequence>
<evidence type="ECO:0000313" key="2">
    <source>
        <dbReference type="Proteomes" id="UP000294850"/>
    </source>
</evidence>
<evidence type="ECO:0000313" key="1">
    <source>
        <dbReference type="EMBL" id="TDE09599.1"/>
    </source>
</evidence>
<keyword evidence="2" id="KW-1185">Reference proteome</keyword>
<dbReference type="Proteomes" id="UP000294850">
    <property type="component" value="Unassembled WGS sequence"/>
</dbReference>
<accession>A0A4R5D7U4</accession>
<dbReference type="AlphaFoldDB" id="A0A4R5D7U4"/>
<name>A0A4R5D7U4_9BACT</name>
<dbReference type="RefSeq" id="WP_131962103.1">
    <property type="nucleotide sequence ID" value="NZ_SMFL01000019.1"/>
</dbReference>
<dbReference type="EMBL" id="SMFL01000019">
    <property type="protein sequence ID" value="TDE09599.1"/>
    <property type="molecule type" value="Genomic_DNA"/>
</dbReference>
<proteinExistence type="predicted"/>